<dbReference type="AlphaFoldDB" id="A0A4R4J400"/>
<dbReference type="PROSITE" id="PS51257">
    <property type="entry name" value="PROKAR_LIPOPROTEIN"/>
    <property type="match status" value="1"/>
</dbReference>
<dbReference type="RefSeq" id="WP_132346821.1">
    <property type="nucleotide sequence ID" value="NZ_CAWOLF010000018.1"/>
</dbReference>
<dbReference type="Proteomes" id="UP000295550">
    <property type="component" value="Unassembled WGS sequence"/>
</dbReference>
<evidence type="ECO:0000313" key="1">
    <source>
        <dbReference type="EMBL" id="TDB48086.1"/>
    </source>
</evidence>
<evidence type="ECO:0008006" key="3">
    <source>
        <dbReference type="Google" id="ProtNLM"/>
    </source>
</evidence>
<proteinExistence type="predicted"/>
<gene>
    <name evidence="1" type="ORF">C5468_16925</name>
</gene>
<evidence type="ECO:0000313" key="2">
    <source>
        <dbReference type="Proteomes" id="UP000295550"/>
    </source>
</evidence>
<reference evidence="1 2" key="1">
    <citation type="journal article" date="2019" name="Int. J. Syst. Evol. Microbiol.">
        <title>Photorhabdus khanii subsp. guanajuatensis subsp. nov., isolated from Heterorhabditis atacamensis, and Photorhabdus luminescens subsp. mexicana subsp. nov., isolated from Heterorhabditis mexicana entomopathogenic nematodes.</title>
        <authorList>
            <person name="Machado R.A.R."/>
            <person name="Bruno P."/>
            <person name="Arce C.C.M."/>
            <person name="Liechti N."/>
            <person name="Kohler A."/>
            <person name="Bernal J."/>
            <person name="Bruggmann R."/>
            <person name="Turlings T.C.J."/>
        </authorList>
    </citation>
    <scope>NUCLEOTIDE SEQUENCE [LARGE SCALE GENOMIC DNA]</scope>
    <source>
        <strain evidence="1 2">MEX47-22</strain>
    </source>
</reference>
<dbReference type="EMBL" id="PUJX01000018">
    <property type="protein sequence ID" value="TDB48086.1"/>
    <property type="molecule type" value="Genomic_DNA"/>
</dbReference>
<comment type="caution">
    <text evidence="1">The sequence shown here is derived from an EMBL/GenBank/DDBJ whole genome shotgun (WGS) entry which is preliminary data.</text>
</comment>
<organism evidence="1 2">
    <name type="scientific">Photorhabdus luminescens subsp. mexicana</name>
    <dbReference type="NCBI Taxonomy" id="2100167"/>
    <lineage>
        <taxon>Bacteria</taxon>
        <taxon>Pseudomonadati</taxon>
        <taxon>Pseudomonadota</taxon>
        <taxon>Gammaproteobacteria</taxon>
        <taxon>Enterobacterales</taxon>
        <taxon>Morganellaceae</taxon>
        <taxon>Photorhabdus</taxon>
    </lineage>
</organism>
<protein>
    <recommendedName>
        <fullName evidence="3">Lipoprotein</fullName>
    </recommendedName>
</protein>
<accession>A0A4R4J400</accession>
<sequence length="120" mass="13314">MKKSLLSIILFLSGCSLNPSDMRKSNPYAEFESNKSVDLVSKCIASGLETRSYAGVATQVYFRPMSNGMSISTVGNVEMIDILSKDSKTLVKYYSAYTHTWTLGNQDRIDAVLKDIKLCI</sequence>
<name>A0A4R4J400_PHOLU</name>